<keyword evidence="4" id="KW-1185">Reference proteome</keyword>
<dbReference type="InterPro" id="IPR055148">
    <property type="entry name" value="ZW10_C_2"/>
</dbReference>
<feature type="domain" description="ZW10 C-terminal helical" evidence="2">
    <location>
        <begin position="796"/>
        <end position="939"/>
    </location>
</feature>
<dbReference type="PANTHER" id="PTHR12205:SF0">
    <property type="entry name" value="CENTROMERE_KINETOCHORE PROTEIN ZW10 HOMOLOG"/>
    <property type="match status" value="1"/>
</dbReference>
<dbReference type="Pfam" id="PF22766">
    <property type="entry name" value="ZW10_C2"/>
    <property type="match status" value="1"/>
</dbReference>
<protein>
    <recommendedName>
        <fullName evidence="2">ZW10 C-terminal helical domain-containing protein</fullName>
    </recommendedName>
</protein>
<feature type="region of interest" description="Disordered" evidence="1">
    <location>
        <begin position="449"/>
        <end position="562"/>
    </location>
</feature>
<feature type="compositionally biased region" description="Pro residues" evidence="1">
    <location>
        <begin position="606"/>
        <end position="618"/>
    </location>
</feature>
<dbReference type="InterPro" id="IPR046362">
    <property type="entry name" value="Zw10/DSL1_C_sf"/>
</dbReference>
<evidence type="ECO:0000313" key="4">
    <source>
        <dbReference type="Proteomes" id="UP000308652"/>
    </source>
</evidence>
<proteinExistence type="predicted"/>
<feature type="region of interest" description="Disordered" evidence="1">
    <location>
        <begin position="577"/>
        <end position="630"/>
    </location>
</feature>
<dbReference type="OrthoDB" id="534815at2759"/>
<organism evidence="3 4">
    <name type="scientific">Crucibulum laeve</name>
    <dbReference type="NCBI Taxonomy" id="68775"/>
    <lineage>
        <taxon>Eukaryota</taxon>
        <taxon>Fungi</taxon>
        <taxon>Dikarya</taxon>
        <taxon>Basidiomycota</taxon>
        <taxon>Agaricomycotina</taxon>
        <taxon>Agaricomycetes</taxon>
        <taxon>Agaricomycetidae</taxon>
        <taxon>Agaricales</taxon>
        <taxon>Agaricineae</taxon>
        <taxon>Nidulariaceae</taxon>
        <taxon>Crucibulum</taxon>
    </lineage>
</organism>
<name>A0A5C3M522_9AGAR</name>
<dbReference type="GO" id="GO:0007094">
    <property type="term" value="P:mitotic spindle assembly checkpoint signaling"/>
    <property type="evidence" value="ECO:0007669"/>
    <property type="project" value="TreeGrafter"/>
</dbReference>
<evidence type="ECO:0000259" key="2">
    <source>
        <dbReference type="Pfam" id="PF22766"/>
    </source>
</evidence>
<feature type="compositionally biased region" description="Acidic residues" evidence="1">
    <location>
        <begin position="466"/>
        <end position="484"/>
    </location>
</feature>
<dbReference type="GO" id="GO:0005737">
    <property type="term" value="C:cytoplasm"/>
    <property type="evidence" value="ECO:0007669"/>
    <property type="project" value="GOC"/>
</dbReference>
<dbReference type="EMBL" id="ML213598">
    <property type="protein sequence ID" value="TFK39823.1"/>
    <property type="molecule type" value="Genomic_DNA"/>
</dbReference>
<dbReference type="GO" id="GO:1990423">
    <property type="term" value="C:RZZ complex"/>
    <property type="evidence" value="ECO:0007669"/>
    <property type="project" value="TreeGrafter"/>
</dbReference>
<dbReference type="GO" id="GO:0006888">
    <property type="term" value="P:endoplasmic reticulum to Golgi vesicle-mediated transport"/>
    <property type="evidence" value="ECO:0007669"/>
    <property type="project" value="TreeGrafter"/>
</dbReference>
<dbReference type="PANTHER" id="PTHR12205">
    <property type="entry name" value="CENTROMERE/KINETOCHORE PROTEIN ZW10"/>
    <property type="match status" value="1"/>
</dbReference>
<accession>A0A5C3M522</accession>
<reference evidence="3 4" key="1">
    <citation type="journal article" date="2019" name="Nat. Ecol. Evol.">
        <title>Megaphylogeny resolves global patterns of mushroom evolution.</title>
        <authorList>
            <person name="Varga T."/>
            <person name="Krizsan K."/>
            <person name="Foldi C."/>
            <person name="Dima B."/>
            <person name="Sanchez-Garcia M."/>
            <person name="Sanchez-Ramirez S."/>
            <person name="Szollosi G.J."/>
            <person name="Szarkandi J.G."/>
            <person name="Papp V."/>
            <person name="Albert L."/>
            <person name="Andreopoulos W."/>
            <person name="Angelini C."/>
            <person name="Antonin V."/>
            <person name="Barry K.W."/>
            <person name="Bougher N.L."/>
            <person name="Buchanan P."/>
            <person name="Buyck B."/>
            <person name="Bense V."/>
            <person name="Catcheside P."/>
            <person name="Chovatia M."/>
            <person name="Cooper J."/>
            <person name="Damon W."/>
            <person name="Desjardin D."/>
            <person name="Finy P."/>
            <person name="Geml J."/>
            <person name="Haridas S."/>
            <person name="Hughes K."/>
            <person name="Justo A."/>
            <person name="Karasinski D."/>
            <person name="Kautmanova I."/>
            <person name="Kiss B."/>
            <person name="Kocsube S."/>
            <person name="Kotiranta H."/>
            <person name="LaButti K.M."/>
            <person name="Lechner B.E."/>
            <person name="Liimatainen K."/>
            <person name="Lipzen A."/>
            <person name="Lukacs Z."/>
            <person name="Mihaltcheva S."/>
            <person name="Morgado L.N."/>
            <person name="Niskanen T."/>
            <person name="Noordeloos M.E."/>
            <person name="Ohm R.A."/>
            <person name="Ortiz-Santana B."/>
            <person name="Ovrebo C."/>
            <person name="Racz N."/>
            <person name="Riley R."/>
            <person name="Savchenko A."/>
            <person name="Shiryaev A."/>
            <person name="Soop K."/>
            <person name="Spirin V."/>
            <person name="Szebenyi C."/>
            <person name="Tomsovsky M."/>
            <person name="Tulloss R.E."/>
            <person name="Uehling J."/>
            <person name="Grigoriev I.V."/>
            <person name="Vagvolgyi C."/>
            <person name="Papp T."/>
            <person name="Martin F.M."/>
            <person name="Miettinen O."/>
            <person name="Hibbett D.S."/>
            <person name="Nagy L.G."/>
        </authorList>
    </citation>
    <scope>NUCLEOTIDE SEQUENCE [LARGE SCALE GENOMIC DNA]</scope>
    <source>
        <strain evidence="3 4">CBS 166.37</strain>
    </source>
</reference>
<feature type="compositionally biased region" description="Acidic residues" evidence="1">
    <location>
        <begin position="522"/>
        <end position="542"/>
    </location>
</feature>
<sequence>MAFPIPSHLPRRATPQDVSSKILNKIDQATYKTLDAKLASSWVDELDETIQTTKQRLHDRIQTDLLTFQRQFQSSKSVQERLHNLTTNVDTLNDRVSNPKTGLIPTLVSTLTKHAALAQESLNADVKYVLLSHLLKCQTEYLALTSFVDAGRLPEAVEACASLEHVVNGAPAPLQETVIMMDLKRKFSATKSLIEEQLSDACTRGVVVSPKELVIQPMIQVRQSQSVLSLPSVLASLSPNSLTNHLNTLRRDLTTYFIEHVFKQPTSLTIRSSPSELKITLTPAPPNSEMPSTRLQNLSEILDFLSTNLFPNLPPSQTQAFTQSLCKPVSASILNSLLVPSLPQSIDLLPPFLDLLRQSVEFEQKYIVELLGRGNNDTAIKSWADNVSSHYERQRRVKILEESRLTILVPEDIYDTFQAEVELPLESAQPTVVPFQEEDTVIEEETDFKDDAWGFDDDAGKGVATEEVEDSWGFGDEMDVESEAELNVAPEPEITPVGALPETEAVNGDDEPDPADAWGWNDDTDLPPEEELPEESAWDDPWAEPTSSNPEPDYPIAPSPLITSPKAATRLEKLASKNKKHLNGSSTSSLPPSPLPPSQCTASPISHPPSSAPAPAPPKVIEHRHHKRPSNVTTAFIPKESYLVSTRMKRIVRMVEDVLTESKQFINAKLLPETSSGSTPGTIILQSASSILDLYRALYPVVFGKELESPERAMMLSNNCLYLSEEVKRIKYSAPQTDSLPQRLSICHHHLKILGDSWFDDTIERQRQAVDKILVEGTQGFTYSGDQDRFDECESAIGQVLQDTRRFAHSLKGILAKSKYYTAVGLVVDAALSRVLEDVLALPDIPEMESHHLSELCRILNAFEGLFSEDPSEPSFVVAYVPSWLKFSYLSELLEASMADITYLFEEGALVDFDLEELVRLVKALFADTALRTTTINKILGGHPA</sequence>
<dbReference type="Proteomes" id="UP000308652">
    <property type="component" value="Unassembled WGS sequence"/>
</dbReference>
<dbReference type="AlphaFoldDB" id="A0A5C3M522"/>
<dbReference type="STRING" id="68775.A0A5C3M522"/>
<dbReference type="Gene3D" id="1.10.357.150">
    <property type="match status" value="1"/>
</dbReference>
<evidence type="ECO:0000256" key="1">
    <source>
        <dbReference type="SAM" id="MobiDB-lite"/>
    </source>
</evidence>
<gene>
    <name evidence="3" type="ORF">BDQ12DRAFT_681284</name>
</gene>
<evidence type="ECO:0000313" key="3">
    <source>
        <dbReference type="EMBL" id="TFK39823.1"/>
    </source>
</evidence>